<evidence type="ECO:0000256" key="2">
    <source>
        <dbReference type="ARBA" id="ARBA00001913"/>
    </source>
</evidence>
<dbReference type="EC" id="3.2.1.1" evidence="4 12"/>
<evidence type="ECO:0000256" key="8">
    <source>
        <dbReference type="ARBA" id="ARBA00022837"/>
    </source>
</evidence>
<keyword evidence="10 12" id="KW-0326">Glycosidase</keyword>
<dbReference type="SUPFAM" id="SSF51445">
    <property type="entry name" value="(Trans)glycosidases"/>
    <property type="match status" value="1"/>
</dbReference>
<comment type="cofactor">
    <cofactor evidence="2">
        <name>Ca(2+)</name>
        <dbReference type="ChEBI" id="CHEBI:29108"/>
    </cofactor>
</comment>
<feature type="signal peptide" evidence="13">
    <location>
        <begin position="1"/>
        <end position="35"/>
    </location>
</feature>
<evidence type="ECO:0000256" key="6">
    <source>
        <dbReference type="ARBA" id="ARBA00022723"/>
    </source>
</evidence>
<comment type="similarity">
    <text evidence="3 11">Belongs to the glycosyl hydrolase 13 family.</text>
</comment>
<keyword evidence="7 12" id="KW-0378">Hydrolase</keyword>
<evidence type="ECO:0000256" key="11">
    <source>
        <dbReference type="RuleBase" id="RU003615"/>
    </source>
</evidence>
<dbReference type="GO" id="GO:0005975">
    <property type="term" value="P:carbohydrate metabolic process"/>
    <property type="evidence" value="ECO:0007669"/>
    <property type="project" value="InterPro"/>
</dbReference>
<keyword evidence="8" id="KW-0106">Calcium</keyword>
<gene>
    <name evidence="15" type="ORF">KGA66_22735</name>
</gene>
<proteinExistence type="inferred from homology"/>
<protein>
    <recommendedName>
        <fullName evidence="5 12">Alpha-amylase</fullName>
        <ecNumber evidence="4 12">3.2.1.1</ecNumber>
    </recommendedName>
</protein>
<organism evidence="15 16">
    <name type="scientific">Actinocrinis puniceicyclus</name>
    <dbReference type="NCBI Taxonomy" id="977794"/>
    <lineage>
        <taxon>Bacteria</taxon>
        <taxon>Bacillati</taxon>
        <taxon>Actinomycetota</taxon>
        <taxon>Actinomycetes</taxon>
        <taxon>Catenulisporales</taxon>
        <taxon>Actinospicaceae</taxon>
        <taxon>Actinocrinis</taxon>
    </lineage>
</organism>
<name>A0A8J7WQY9_9ACTN</name>
<dbReference type="EMBL" id="JAGSXH010000106">
    <property type="protein sequence ID" value="MBS2965883.1"/>
    <property type="molecule type" value="Genomic_DNA"/>
</dbReference>
<dbReference type="SMART" id="SM01065">
    <property type="entry name" value="CBM_2"/>
    <property type="match status" value="1"/>
</dbReference>
<comment type="catalytic activity">
    <reaction evidence="1 12">
        <text>Endohydrolysis of (1-&gt;4)-alpha-D-glucosidic linkages in polysaccharides containing three or more (1-&gt;4)-alpha-linked D-glucose units.</text>
        <dbReference type="EC" id="3.2.1.1"/>
    </reaction>
</comment>
<dbReference type="AlphaFoldDB" id="A0A8J7WQY9"/>
<evidence type="ECO:0000256" key="5">
    <source>
        <dbReference type="ARBA" id="ARBA00017303"/>
    </source>
</evidence>
<comment type="caution">
    <text evidence="15">The sequence shown here is derived from an EMBL/GenBank/DDBJ whole genome shotgun (WGS) entry which is preliminary data.</text>
</comment>
<evidence type="ECO:0000256" key="13">
    <source>
        <dbReference type="SAM" id="SignalP"/>
    </source>
</evidence>
<evidence type="ECO:0000256" key="9">
    <source>
        <dbReference type="ARBA" id="ARBA00023277"/>
    </source>
</evidence>
<reference evidence="15" key="1">
    <citation type="submission" date="2021-04" db="EMBL/GenBank/DDBJ databases">
        <title>Genome based classification of Actinospica acidithermotolerans sp. nov., an actinobacterium isolated from an Indonesian hot spring.</title>
        <authorList>
            <person name="Kusuma A.B."/>
            <person name="Putra K.E."/>
            <person name="Nafisah S."/>
            <person name="Loh J."/>
            <person name="Nouioui I."/>
            <person name="Goodfellow M."/>
        </authorList>
    </citation>
    <scope>NUCLEOTIDE SEQUENCE</scope>
    <source>
        <strain evidence="15">DSM 45618</strain>
    </source>
</reference>
<dbReference type="InterPro" id="IPR002044">
    <property type="entry name" value="CBM20"/>
</dbReference>
<feature type="chain" id="PRO_5038788494" description="Alpha-amylase" evidence="13">
    <location>
        <begin position="36"/>
        <end position="597"/>
    </location>
</feature>
<dbReference type="InterPro" id="IPR006047">
    <property type="entry name" value="GH13_cat_dom"/>
</dbReference>
<dbReference type="SUPFAM" id="SSF49452">
    <property type="entry name" value="Starch-binding domain-like"/>
    <property type="match status" value="1"/>
</dbReference>
<evidence type="ECO:0000256" key="4">
    <source>
        <dbReference type="ARBA" id="ARBA00012595"/>
    </source>
</evidence>
<dbReference type="Gene3D" id="2.60.40.10">
    <property type="entry name" value="Immunoglobulins"/>
    <property type="match status" value="1"/>
</dbReference>
<feature type="domain" description="CBM20" evidence="14">
    <location>
        <begin position="492"/>
        <end position="597"/>
    </location>
</feature>
<keyword evidence="16" id="KW-1185">Reference proteome</keyword>
<dbReference type="Pfam" id="PF00686">
    <property type="entry name" value="CBM_20"/>
    <property type="match status" value="1"/>
</dbReference>
<dbReference type="InterPro" id="IPR013780">
    <property type="entry name" value="Glyco_hydro_b"/>
</dbReference>
<evidence type="ECO:0000256" key="7">
    <source>
        <dbReference type="ARBA" id="ARBA00022801"/>
    </source>
</evidence>
<keyword evidence="9 12" id="KW-0119">Carbohydrate metabolism</keyword>
<keyword evidence="13" id="KW-0732">Signal</keyword>
<evidence type="ECO:0000256" key="1">
    <source>
        <dbReference type="ARBA" id="ARBA00000548"/>
    </source>
</evidence>
<dbReference type="CDD" id="cd05808">
    <property type="entry name" value="CBM20_alpha_amylase"/>
    <property type="match status" value="1"/>
</dbReference>
<dbReference type="InterPro" id="IPR017853">
    <property type="entry name" value="GH"/>
</dbReference>
<dbReference type="InterPro" id="IPR031319">
    <property type="entry name" value="A-amylase_C"/>
</dbReference>
<dbReference type="SUPFAM" id="SSF51011">
    <property type="entry name" value="Glycosyl hydrolase domain"/>
    <property type="match status" value="1"/>
</dbReference>
<dbReference type="GO" id="GO:0004556">
    <property type="term" value="F:alpha-amylase activity"/>
    <property type="evidence" value="ECO:0007669"/>
    <property type="project" value="UniProtKB-UniRule"/>
</dbReference>
<dbReference type="PRINTS" id="PR00110">
    <property type="entry name" value="ALPHAAMYLASE"/>
</dbReference>
<evidence type="ECO:0000256" key="3">
    <source>
        <dbReference type="ARBA" id="ARBA00008061"/>
    </source>
</evidence>
<dbReference type="GO" id="GO:0046872">
    <property type="term" value="F:metal ion binding"/>
    <property type="evidence" value="ECO:0007669"/>
    <property type="project" value="UniProtKB-KW"/>
</dbReference>
<evidence type="ECO:0000256" key="12">
    <source>
        <dbReference type="RuleBase" id="RU361134"/>
    </source>
</evidence>
<dbReference type="PANTHER" id="PTHR43447">
    <property type="entry name" value="ALPHA-AMYLASE"/>
    <property type="match status" value="1"/>
</dbReference>
<dbReference type="InterPro" id="IPR013783">
    <property type="entry name" value="Ig-like_fold"/>
</dbReference>
<sequence>MMRRHPGRSLAVAAALVAATAVPVSLVSAAAPALASSPAKDVTANLFMWNWNSVASECTNVLGPDGYAAVQVAPPEDSMTDAADGHPWWEIYQPVDYDLTSRMGDDAQFRAMVGACHQAGVKVYVDAVLNHMARQDGNDTSYGGASYTPGSSYPAYSSPDFHNYPNDCPVSSDQITDWNDYTQVTECELDALPDLRTESAYVRSTEAAYLNKLIGYGVDGFRLDAAKHIGHTDLAALESLLNKDTTTGQPVYIVQEVAFGSSNTQLQPSSFENTGSLIGFDYADAIKTQFTGDIADFGGFSSWSLIPGAYSSTFVNNHDTERDGSNLSYKNGATYVLATEFLLAWGFGTPQVYSGFTWNNTGDSPPSDANGYVTGTNCSSGWYCTDRITGVANMVGWHNLALAGGDPVANWYTDGTNLIAFSRGPDAWISLDNESSAQTRTFTTGLPDGTYCDIIHGSVSGGTCTGPTVTVSGNRATVTVPAHDAVAIDRGSRVSGPSTATFTVNVNANATTSWGQNVYIVGSIPALGSWSPANAVALSSRNYPYWTAALSVPANTYLEYKYIKIDSSGNVTWESGANRYYTTGSSGSITFNDTWRS</sequence>
<dbReference type="InterPro" id="IPR013784">
    <property type="entry name" value="Carb-bd-like_fold"/>
</dbReference>
<dbReference type="GO" id="GO:2001070">
    <property type="term" value="F:starch binding"/>
    <property type="evidence" value="ECO:0007669"/>
    <property type="project" value="InterPro"/>
</dbReference>
<dbReference type="InterPro" id="IPR006046">
    <property type="entry name" value="Alpha_amylase"/>
</dbReference>
<accession>A0A8J7WQY9</accession>
<dbReference type="FunFam" id="2.60.40.10:FF:000552">
    <property type="entry name" value="Related to glucoamylase"/>
    <property type="match status" value="1"/>
</dbReference>
<dbReference type="SMART" id="SM00632">
    <property type="entry name" value="Aamy_C"/>
    <property type="match status" value="1"/>
</dbReference>
<keyword evidence="6" id="KW-0479">Metal-binding</keyword>
<dbReference type="SMART" id="SM00642">
    <property type="entry name" value="Aamy"/>
    <property type="match status" value="1"/>
</dbReference>
<dbReference type="Pfam" id="PF00128">
    <property type="entry name" value="Alpha-amylase"/>
    <property type="match status" value="1"/>
</dbReference>
<evidence type="ECO:0000313" key="15">
    <source>
        <dbReference type="EMBL" id="MBS2965883.1"/>
    </source>
</evidence>
<dbReference type="Gene3D" id="3.20.20.80">
    <property type="entry name" value="Glycosidases"/>
    <property type="match status" value="1"/>
</dbReference>
<dbReference type="PROSITE" id="PS51166">
    <property type="entry name" value="CBM20"/>
    <property type="match status" value="1"/>
</dbReference>
<dbReference type="CDD" id="cd11317">
    <property type="entry name" value="AmyAc_bac_euk_AmyA"/>
    <property type="match status" value="1"/>
</dbReference>
<dbReference type="Gene3D" id="2.60.40.1180">
    <property type="entry name" value="Golgi alpha-mannosidase II"/>
    <property type="match status" value="1"/>
</dbReference>
<evidence type="ECO:0000313" key="16">
    <source>
        <dbReference type="Proteomes" id="UP000677913"/>
    </source>
</evidence>
<evidence type="ECO:0000256" key="10">
    <source>
        <dbReference type="ARBA" id="ARBA00023295"/>
    </source>
</evidence>
<evidence type="ECO:0000259" key="14">
    <source>
        <dbReference type="PROSITE" id="PS51166"/>
    </source>
</evidence>
<dbReference type="Proteomes" id="UP000677913">
    <property type="component" value="Unassembled WGS sequence"/>
</dbReference>